<name>A0A7Y9WPF8_9BURK</name>
<evidence type="ECO:0000313" key="3">
    <source>
        <dbReference type="Proteomes" id="UP000540929"/>
    </source>
</evidence>
<feature type="compositionally biased region" description="Basic residues" evidence="1">
    <location>
        <begin position="113"/>
        <end position="126"/>
    </location>
</feature>
<dbReference type="Proteomes" id="UP000540929">
    <property type="component" value="Unassembled WGS sequence"/>
</dbReference>
<proteinExistence type="predicted"/>
<organism evidence="2 3">
    <name type="scientific">Paraburkholderia bryophila</name>
    <dbReference type="NCBI Taxonomy" id="420952"/>
    <lineage>
        <taxon>Bacteria</taxon>
        <taxon>Pseudomonadati</taxon>
        <taxon>Pseudomonadota</taxon>
        <taxon>Betaproteobacteria</taxon>
        <taxon>Burkholderiales</taxon>
        <taxon>Burkholderiaceae</taxon>
        <taxon>Paraburkholderia</taxon>
    </lineage>
</organism>
<dbReference type="RefSeq" id="WP_179744337.1">
    <property type="nucleotide sequence ID" value="NZ_JACCAS010000001.1"/>
</dbReference>
<sequence length="136" mass="14851">MTRSVQATSIHKPRRTYTTKEIQVQRIAKEAAELSKQHCAQFATLAALARAVQAFIPVVQKQQGDYALLASALVDSAEHYRSLAEVHDIAFSLVATDNVHLLDPDVQADILRRARNTGKPSTKRAKAGTPSSAAHH</sequence>
<dbReference type="EMBL" id="JACCAS010000001">
    <property type="protein sequence ID" value="NYH23955.1"/>
    <property type="molecule type" value="Genomic_DNA"/>
</dbReference>
<accession>A0A7Y9WPF8</accession>
<evidence type="ECO:0000256" key="1">
    <source>
        <dbReference type="SAM" id="MobiDB-lite"/>
    </source>
</evidence>
<feature type="region of interest" description="Disordered" evidence="1">
    <location>
        <begin position="113"/>
        <end position="136"/>
    </location>
</feature>
<reference evidence="2 3" key="1">
    <citation type="submission" date="2020-07" db="EMBL/GenBank/DDBJ databases">
        <title>Exploring microbial biodiversity for novel pathways involved in the catabolism of aromatic compounds derived from lignin.</title>
        <authorList>
            <person name="Elkins J."/>
        </authorList>
    </citation>
    <scope>NUCLEOTIDE SEQUENCE [LARGE SCALE GENOMIC DNA]</scope>
    <source>
        <strain evidence="2 3">H2C3C</strain>
    </source>
</reference>
<protein>
    <submittedName>
        <fullName evidence="2">Uncharacterized protein</fullName>
    </submittedName>
</protein>
<keyword evidence="3" id="KW-1185">Reference proteome</keyword>
<evidence type="ECO:0000313" key="2">
    <source>
        <dbReference type="EMBL" id="NYH23955.1"/>
    </source>
</evidence>
<gene>
    <name evidence="2" type="ORF">GGD40_003434</name>
</gene>
<comment type="caution">
    <text evidence="2">The sequence shown here is derived from an EMBL/GenBank/DDBJ whole genome shotgun (WGS) entry which is preliminary data.</text>
</comment>
<dbReference type="AlphaFoldDB" id="A0A7Y9WPF8"/>